<protein>
    <submittedName>
        <fullName evidence="2">PH domain-containing protein</fullName>
    </submittedName>
</protein>
<gene>
    <name evidence="2" type="ORF">ACFSHS_07280</name>
</gene>
<accession>A0ABW4X8E7</accession>
<dbReference type="Pfam" id="PF10756">
    <property type="entry name" value="bPH_6"/>
    <property type="match status" value="1"/>
</dbReference>
<evidence type="ECO:0000259" key="1">
    <source>
        <dbReference type="Pfam" id="PF10756"/>
    </source>
</evidence>
<dbReference type="EMBL" id="JBHUHP010000007">
    <property type="protein sequence ID" value="MFD2091377.1"/>
    <property type="molecule type" value="Genomic_DNA"/>
</dbReference>
<dbReference type="Proteomes" id="UP001597402">
    <property type="component" value="Unassembled WGS sequence"/>
</dbReference>
<comment type="caution">
    <text evidence="2">The sequence shown here is derived from an EMBL/GenBank/DDBJ whole genome shotgun (WGS) entry which is preliminary data.</text>
</comment>
<reference evidence="3" key="1">
    <citation type="journal article" date="2019" name="Int. J. Syst. Evol. Microbiol.">
        <title>The Global Catalogue of Microorganisms (GCM) 10K type strain sequencing project: providing services to taxonomists for standard genome sequencing and annotation.</title>
        <authorList>
            <consortium name="The Broad Institute Genomics Platform"/>
            <consortium name="The Broad Institute Genome Sequencing Center for Infectious Disease"/>
            <person name="Wu L."/>
            <person name="Ma J."/>
        </authorList>
    </citation>
    <scope>NUCLEOTIDE SEQUENCE [LARGE SCALE GENOMIC DNA]</scope>
    <source>
        <strain evidence="3">JCM 3338</strain>
    </source>
</reference>
<organism evidence="2 3">
    <name type="scientific">Blastococcus deserti</name>
    <dbReference type="NCBI Taxonomy" id="2259033"/>
    <lineage>
        <taxon>Bacteria</taxon>
        <taxon>Bacillati</taxon>
        <taxon>Actinomycetota</taxon>
        <taxon>Actinomycetes</taxon>
        <taxon>Geodermatophilales</taxon>
        <taxon>Geodermatophilaceae</taxon>
        <taxon>Blastococcus</taxon>
    </lineage>
</organism>
<feature type="domain" description="Low molecular weight protein antigen 6 PH" evidence="1">
    <location>
        <begin position="50"/>
        <end position="118"/>
    </location>
</feature>
<sequence length="125" mass="13341">MSAPARIRMSRTALLPVGLLVICMLPLATVSAWTLLLLLVPAAIATWVVRVGVDVGDDGVIVRSAFGRRLVPWARVAGIRVAPRGELRLVTTARTEVRLPVLRARDLPRLAAVSGGRIDVPVPPA</sequence>
<evidence type="ECO:0000313" key="3">
    <source>
        <dbReference type="Proteomes" id="UP001597402"/>
    </source>
</evidence>
<proteinExistence type="predicted"/>
<name>A0ABW4X8E7_9ACTN</name>
<dbReference type="RefSeq" id="WP_376873594.1">
    <property type="nucleotide sequence ID" value="NZ_JBHUHP010000007.1"/>
</dbReference>
<dbReference type="InterPro" id="IPR019692">
    <property type="entry name" value="CFP-6_PH"/>
</dbReference>
<evidence type="ECO:0000313" key="2">
    <source>
        <dbReference type="EMBL" id="MFD2091377.1"/>
    </source>
</evidence>
<keyword evidence="3" id="KW-1185">Reference proteome</keyword>